<dbReference type="PANTHER" id="PTHR30349:SF64">
    <property type="entry name" value="PROPHAGE INTEGRASE INTD-RELATED"/>
    <property type="match status" value="1"/>
</dbReference>
<dbReference type="GO" id="GO:0016740">
    <property type="term" value="F:transferase activity"/>
    <property type="evidence" value="ECO:0007669"/>
    <property type="project" value="UniProtKB-KW"/>
</dbReference>
<dbReference type="InterPro" id="IPR025269">
    <property type="entry name" value="SAM-like_dom"/>
</dbReference>
<proteinExistence type="inferred from homology"/>
<dbReference type="SUPFAM" id="SSF56349">
    <property type="entry name" value="DNA breaking-rejoining enzymes"/>
    <property type="match status" value="1"/>
</dbReference>
<dbReference type="EMBL" id="BK015466">
    <property type="protein sequence ID" value="DAE08218.1"/>
    <property type="molecule type" value="Genomic_DNA"/>
</dbReference>
<dbReference type="InterPro" id="IPR013762">
    <property type="entry name" value="Integrase-like_cat_sf"/>
</dbReference>
<feature type="domain" description="Tyr recombinase" evidence="9">
    <location>
        <begin position="227"/>
        <end position="416"/>
    </location>
</feature>
<keyword evidence="5" id="KW-0229">DNA integration</keyword>
<dbReference type="CDD" id="cd01185">
    <property type="entry name" value="INTN1_C_like"/>
    <property type="match status" value="1"/>
</dbReference>
<evidence type="ECO:0000259" key="9">
    <source>
        <dbReference type="PROSITE" id="PS51898"/>
    </source>
</evidence>
<accession>A0A8S5PMX5</accession>
<dbReference type="GO" id="GO:0003677">
    <property type="term" value="F:DNA binding"/>
    <property type="evidence" value="ECO:0007669"/>
    <property type="project" value="UniProtKB-KW"/>
</dbReference>
<dbReference type="Gene3D" id="1.10.443.10">
    <property type="entry name" value="Intergrase catalytic core"/>
    <property type="match status" value="1"/>
</dbReference>
<dbReference type="PANTHER" id="PTHR30349">
    <property type="entry name" value="PHAGE INTEGRASE-RELATED"/>
    <property type="match status" value="1"/>
</dbReference>
<keyword evidence="4" id="KW-0378">Hydrolase</keyword>
<keyword evidence="7" id="KW-0233">DNA recombination</keyword>
<evidence type="ECO:0000256" key="1">
    <source>
        <dbReference type="ARBA" id="ARBA00008857"/>
    </source>
</evidence>
<protein>
    <recommendedName>
        <fullName evidence="2">Integrase</fullName>
    </recommendedName>
</protein>
<dbReference type="InterPro" id="IPR011010">
    <property type="entry name" value="DNA_brk_join_enz"/>
</dbReference>
<evidence type="ECO:0000256" key="2">
    <source>
        <dbReference type="ARBA" id="ARBA00016082"/>
    </source>
</evidence>
<evidence type="ECO:0000313" key="10">
    <source>
        <dbReference type="EMBL" id="DAE08218.1"/>
    </source>
</evidence>
<evidence type="ECO:0000256" key="4">
    <source>
        <dbReference type="ARBA" id="ARBA00022801"/>
    </source>
</evidence>
<dbReference type="GO" id="GO:0075713">
    <property type="term" value="P:establishment of integrated proviral latency"/>
    <property type="evidence" value="ECO:0007669"/>
    <property type="project" value="UniProtKB-KW"/>
</dbReference>
<keyword evidence="8" id="KW-1160">Virus entry into host cell</keyword>
<dbReference type="InterPro" id="IPR002104">
    <property type="entry name" value="Integrase_catalytic"/>
</dbReference>
<dbReference type="GO" id="GO:0006310">
    <property type="term" value="P:DNA recombination"/>
    <property type="evidence" value="ECO:0007669"/>
    <property type="project" value="UniProtKB-KW"/>
</dbReference>
<evidence type="ECO:0000256" key="7">
    <source>
        <dbReference type="ARBA" id="ARBA00023172"/>
    </source>
</evidence>
<comment type="similarity">
    <text evidence="1">Belongs to the 'phage' integrase family.</text>
</comment>
<sequence>MNIKRNCIFLLDKEKEKPDSKLRYRIKWDGNTVAFNVGYRVDNNKWVAEAQRCKPNTTHGKKKISAATINSEINRLEEIVNDTFFFFEQTGQIPTSLEFRDEVNKRNGKIVEKEKKTIFDCYQQFIIEQGKENSWSENTYRKHKSAMNHLKKFAPELTFADLTHEGLSHLVDYFMSIEVDNEIGMNNYTAKKYINLTKWFLKWASEKGYNNELAFVTFKEKLKTVPVKVIFLEWDELMKVYNATFPDAPHLETAKDVFCFQCFTSLRYSDVYNLKKTDVYNGYITITTIKTGEPLKIELNKYSKAILEKYKDIESISALPVPSNRKLNKYVKDVCKACEINEPVCRTYYKGVERIDEIHPKYELIGTHCGRKTFICNALMMGIAPNIVMKWTGHRDYQAMRPYIDIADKAKEEAMKLFNR</sequence>
<evidence type="ECO:0000256" key="6">
    <source>
        <dbReference type="ARBA" id="ARBA00023125"/>
    </source>
</evidence>
<dbReference type="Pfam" id="PF13102">
    <property type="entry name" value="Phage_int_SAM_5"/>
    <property type="match status" value="1"/>
</dbReference>
<evidence type="ECO:0000256" key="5">
    <source>
        <dbReference type="ARBA" id="ARBA00022908"/>
    </source>
</evidence>
<dbReference type="GO" id="GO:0044826">
    <property type="term" value="P:viral genome integration into host DNA"/>
    <property type="evidence" value="ECO:0007669"/>
    <property type="project" value="UniProtKB-KW"/>
</dbReference>
<organism evidence="10">
    <name type="scientific">Siphoviridae sp. ctrgQ8</name>
    <dbReference type="NCBI Taxonomy" id="2825689"/>
    <lineage>
        <taxon>Viruses</taxon>
        <taxon>Duplodnaviria</taxon>
        <taxon>Heunggongvirae</taxon>
        <taxon>Uroviricota</taxon>
        <taxon>Caudoviricetes</taxon>
    </lineage>
</organism>
<dbReference type="GO" id="GO:0015074">
    <property type="term" value="P:DNA integration"/>
    <property type="evidence" value="ECO:0007669"/>
    <property type="project" value="UniProtKB-KW"/>
</dbReference>
<evidence type="ECO:0000256" key="3">
    <source>
        <dbReference type="ARBA" id="ARBA00022679"/>
    </source>
</evidence>
<dbReference type="InterPro" id="IPR050090">
    <property type="entry name" value="Tyrosine_recombinase_XerCD"/>
</dbReference>
<name>A0A8S5PMX5_9CAUD</name>
<dbReference type="GO" id="GO:0016787">
    <property type="term" value="F:hydrolase activity"/>
    <property type="evidence" value="ECO:0007669"/>
    <property type="project" value="UniProtKB-KW"/>
</dbReference>
<keyword evidence="3" id="KW-0808">Transferase</keyword>
<dbReference type="PROSITE" id="PS51898">
    <property type="entry name" value="TYR_RECOMBINASE"/>
    <property type="match status" value="1"/>
</dbReference>
<keyword evidence="8" id="KW-1179">Viral genome integration</keyword>
<keyword evidence="6" id="KW-0238">DNA-binding</keyword>
<reference evidence="10" key="1">
    <citation type="journal article" date="2021" name="Proc. Natl. Acad. Sci. U.S.A.">
        <title>A Catalog of Tens of Thousands of Viruses from Human Metagenomes Reveals Hidden Associations with Chronic Diseases.</title>
        <authorList>
            <person name="Tisza M.J."/>
            <person name="Buck C.B."/>
        </authorList>
    </citation>
    <scope>NUCLEOTIDE SEQUENCE</scope>
    <source>
        <strain evidence="10">CtrgQ8</strain>
    </source>
</reference>
<dbReference type="InterPro" id="IPR010998">
    <property type="entry name" value="Integrase_recombinase_N"/>
</dbReference>
<dbReference type="Gene3D" id="1.10.150.130">
    <property type="match status" value="1"/>
</dbReference>
<evidence type="ECO:0000256" key="8">
    <source>
        <dbReference type="ARBA" id="ARBA00023195"/>
    </source>
</evidence>
<dbReference type="Pfam" id="PF00589">
    <property type="entry name" value="Phage_integrase"/>
    <property type="match status" value="1"/>
</dbReference>